<evidence type="ECO:0000256" key="11">
    <source>
        <dbReference type="SAM" id="Coils"/>
    </source>
</evidence>
<accession>A0AAD4N7J1</accession>
<keyword evidence="6" id="KW-0498">Mitosis</keyword>
<sequence>MGRLYSLELEDFKSFKGKHVIGPFRQFSAIVGPNGSGKSNLMDAISFVLGEKSNNLRVRRLGDLIHGASVDKAQVNKCRVTMHYMVDDDTKEMKSFTRSVVSSLAGEFRIDNQVVSQAQYRAALEEINIFIKAKNFLVYQGAVEQIAMQSPKELTQLFEELSRSCELQEDYDRLRAEVESAESFAQTNLNKRRDIAMEKREAKLEAGEAKKYQALKDELASKNRELYLVQLYFVEWSRDSLKTQLEQLRSKVEEVRKVKEEADQTVAQKQAHVKNLSREMTRLEHKCQREERKVASQEPVCNQLRQEIEHIKAKIQKVGKSHEDAQKVADEYDTKIKEAKEKMNAIEKKKNALHTEIEQESENPELNLNPQQIAEYRRLKSQFEKRSLEQSQKLDNKRQEQETDRNALEYENRRLTMQQDRIKQKEAEIEREKRNIENLKDTERQQLEMLKNGKADLIQLEKEVRDSKERLEDVTKQLVDTTKQISDAQGESADTERAKRQLEAIESLKRVFPEKVYGRLVDLCQPSHRKFQIAVTKVLGKFMIAIVCDSDETARDCITYLREQHYPPETFLPLSTLDVHPVNEKLREITNPANVKLIFDVINCNVQSARKALQFACGNSLVCETPEHARQLAYGTGDRSDRFRAVALDGTQFQPNGVISGGGFDLKVRAKKWDEQAIRKLKEKRAALQEECNQLHRTRRRELDVEMKRQQLNSLEHRSKFTRVEYRKLEDQVLQRLNIELEAAIAEIEVIQDKIRNLEAVMKERSSEIDKLKKQYDRIADEIYAEFCKNVGIKHIREYEEREMKILEENTKKMNEYSRELNRLKYELEFLESEDKKANVRKIGEKMKALEKEKSQSAEKLNIETQKLKELKDNVKELRKEITNKKSEMESAEAEVSAAKNDCVGIDQELHTSDKNLIQQQQIEVRRTQKRHSLLHECKLHGIDIPLLKGSLDAILLNEPDIAIDESQPSSSSQMMSQSASQSIGNAEDIEIDYSELSKSMKKTLQNESEMNKAAEKLSKSVQEAEAALSKMSAPSTHVNERMEHVQEKEKETSEECENARKRARKARVAFEKAKADRHKKFQEFFEPVSVRIDEIYKQLSQNESAQAFLGPLNLEEPYADGIVFSCIAPGKRFRPMDSLSGGEKTIAALALLFAIHSSNPSPFFVLDEIDAALDNTNIGKVVNYITERSRSDMQLIVISLKEEMYNKADALVGVYPKTTTPCIASGILTFDLENFNVDE</sequence>
<evidence type="ECO:0000256" key="7">
    <source>
        <dbReference type="ARBA" id="ARBA00023054"/>
    </source>
</evidence>
<evidence type="ECO:0000259" key="13">
    <source>
        <dbReference type="SMART" id="SM00968"/>
    </source>
</evidence>
<dbReference type="Proteomes" id="UP001201812">
    <property type="component" value="Unassembled WGS sequence"/>
</dbReference>
<dbReference type="InterPro" id="IPR003395">
    <property type="entry name" value="RecF/RecN/SMC_N"/>
</dbReference>
<evidence type="ECO:0000256" key="10">
    <source>
        <dbReference type="PIRNR" id="PIRNR005719"/>
    </source>
</evidence>
<keyword evidence="8 10" id="KW-0539">Nucleus</keyword>
<feature type="region of interest" description="Disordered" evidence="12">
    <location>
        <begin position="387"/>
        <end position="426"/>
    </location>
</feature>
<feature type="coiled-coil region" evidence="11">
    <location>
        <begin position="671"/>
        <end position="782"/>
    </location>
</feature>
<dbReference type="GO" id="GO:0016887">
    <property type="term" value="F:ATP hydrolysis activity"/>
    <property type="evidence" value="ECO:0007669"/>
    <property type="project" value="InterPro"/>
</dbReference>
<organism evidence="14 15">
    <name type="scientific">Ditylenchus destructor</name>
    <dbReference type="NCBI Taxonomy" id="166010"/>
    <lineage>
        <taxon>Eukaryota</taxon>
        <taxon>Metazoa</taxon>
        <taxon>Ecdysozoa</taxon>
        <taxon>Nematoda</taxon>
        <taxon>Chromadorea</taxon>
        <taxon>Rhabditida</taxon>
        <taxon>Tylenchina</taxon>
        <taxon>Tylenchomorpha</taxon>
        <taxon>Sphaerularioidea</taxon>
        <taxon>Anguinidae</taxon>
        <taxon>Anguininae</taxon>
        <taxon>Ditylenchus</taxon>
    </lineage>
</organism>
<dbReference type="FunFam" id="1.20.1060.20:FF:000001">
    <property type="entry name" value="Structural maintenance of chromosomes 1A"/>
    <property type="match status" value="1"/>
</dbReference>
<evidence type="ECO:0000256" key="1">
    <source>
        <dbReference type="ARBA" id="ARBA00004123"/>
    </source>
</evidence>
<feature type="coiled-coil region" evidence="11">
    <location>
        <begin position="1008"/>
        <end position="1077"/>
    </location>
</feature>
<keyword evidence="15" id="KW-1185">Reference proteome</keyword>
<dbReference type="GO" id="GO:0005524">
    <property type="term" value="F:ATP binding"/>
    <property type="evidence" value="ECO:0007669"/>
    <property type="project" value="InterPro"/>
</dbReference>
<dbReference type="GO" id="GO:0005634">
    <property type="term" value="C:nucleus"/>
    <property type="evidence" value="ECO:0007669"/>
    <property type="project" value="UniProtKB-SubCell"/>
</dbReference>
<feature type="domain" description="SMC hinge" evidence="13">
    <location>
        <begin position="514"/>
        <end position="633"/>
    </location>
</feature>
<dbReference type="InterPro" id="IPR027417">
    <property type="entry name" value="P-loop_NTPase"/>
</dbReference>
<evidence type="ECO:0000256" key="12">
    <source>
        <dbReference type="SAM" id="MobiDB-lite"/>
    </source>
</evidence>
<dbReference type="Pfam" id="PF02463">
    <property type="entry name" value="SMC_N"/>
    <property type="match status" value="1"/>
</dbReference>
<feature type="coiled-coil region" evidence="11">
    <location>
        <begin position="238"/>
        <end position="363"/>
    </location>
</feature>
<dbReference type="InterPro" id="IPR010935">
    <property type="entry name" value="SMC_hinge"/>
</dbReference>
<dbReference type="GO" id="GO:0051301">
    <property type="term" value="P:cell division"/>
    <property type="evidence" value="ECO:0007669"/>
    <property type="project" value="UniProtKB-KW"/>
</dbReference>
<comment type="caution">
    <text evidence="14">The sequence shown here is derived from an EMBL/GenBank/DDBJ whole genome shotgun (WGS) entry which is preliminary data.</text>
</comment>
<dbReference type="EMBL" id="JAKKPZ010000011">
    <property type="protein sequence ID" value="KAI1715437.1"/>
    <property type="molecule type" value="Genomic_DNA"/>
</dbReference>
<dbReference type="PIRSF" id="PIRSF005719">
    <property type="entry name" value="SMC"/>
    <property type="match status" value="1"/>
</dbReference>
<feature type="coiled-coil region" evidence="11">
    <location>
        <begin position="807"/>
        <end position="909"/>
    </location>
</feature>
<evidence type="ECO:0000256" key="4">
    <source>
        <dbReference type="ARBA" id="ARBA00022454"/>
    </source>
</evidence>
<evidence type="ECO:0000256" key="2">
    <source>
        <dbReference type="ARBA" id="ARBA00004286"/>
    </source>
</evidence>
<dbReference type="PANTHER" id="PTHR18937:SF12">
    <property type="entry name" value="STRUCTURAL MAINTENANCE OF CHROMOSOMES PROTEIN"/>
    <property type="match status" value="1"/>
</dbReference>
<dbReference type="AlphaFoldDB" id="A0AAD4N7J1"/>
<protein>
    <recommendedName>
        <fullName evidence="10">Structural maintenance of chromosomes protein</fullName>
    </recommendedName>
</protein>
<dbReference type="GO" id="GO:0003677">
    <property type="term" value="F:DNA binding"/>
    <property type="evidence" value="ECO:0007669"/>
    <property type="project" value="TreeGrafter"/>
</dbReference>
<keyword evidence="5" id="KW-0132">Cell division</keyword>
<dbReference type="Gene3D" id="3.40.50.300">
    <property type="entry name" value="P-loop containing nucleotide triphosphate hydrolases"/>
    <property type="match status" value="2"/>
</dbReference>
<evidence type="ECO:0000256" key="8">
    <source>
        <dbReference type="ARBA" id="ARBA00023242"/>
    </source>
</evidence>
<dbReference type="SMART" id="SM00968">
    <property type="entry name" value="SMC_hinge"/>
    <property type="match status" value="1"/>
</dbReference>
<dbReference type="SUPFAM" id="SSF75553">
    <property type="entry name" value="Smc hinge domain"/>
    <property type="match status" value="1"/>
</dbReference>
<dbReference type="Pfam" id="PF06470">
    <property type="entry name" value="SMC_hinge"/>
    <property type="match status" value="1"/>
</dbReference>
<evidence type="ECO:0000313" key="15">
    <source>
        <dbReference type="Proteomes" id="UP001201812"/>
    </source>
</evidence>
<keyword evidence="7 11" id="KW-0175">Coiled coil</keyword>
<keyword evidence="4" id="KW-0158">Chromosome</keyword>
<keyword evidence="9" id="KW-0131">Cell cycle</keyword>
<dbReference type="InterPro" id="IPR036277">
    <property type="entry name" value="SMC_hinge_sf"/>
</dbReference>
<name>A0AAD4N7J1_9BILA</name>
<evidence type="ECO:0000256" key="6">
    <source>
        <dbReference type="ARBA" id="ARBA00022776"/>
    </source>
</evidence>
<evidence type="ECO:0000256" key="3">
    <source>
        <dbReference type="ARBA" id="ARBA00005597"/>
    </source>
</evidence>
<reference evidence="14" key="1">
    <citation type="submission" date="2022-01" db="EMBL/GenBank/DDBJ databases">
        <title>Genome Sequence Resource for Two Populations of Ditylenchus destructor, the Migratory Endoparasitic Phytonematode.</title>
        <authorList>
            <person name="Zhang H."/>
            <person name="Lin R."/>
            <person name="Xie B."/>
        </authorList>
    </citation>
    <scope>NUCLEOTIDE SEQUENCE</scope>
    <source>
        <strain evidence="14">BazhouSP</strain>
    </source>
</reference>
<evidence type="ECO:0000256" key="5">
    <source>
        <dbReference type="ARBA" id="ARBA00022618"/>
    </source>
</evidence>
<dbReference type="CDD" id="cd03275">
    <property type="entry name" value="ABC_SMC1_euk"/>
    <property type="match status" value="1"/>
</dbReference>
<evidence type="ECO:0000256" key="9">
    <source>
        <dbReference type="ARBA" id="ARBA00023306"/>
    </source>
</evidence>
<dbReference type="Gene3D" id="1.10.287.1490">
    <property type="match status" value="1"/>
</dbReference>
<dbReference type="InterPro" id="IPR024704">
    <property type="entry name" value="SMC"/>
</dbReference>
<dbReference type="PANTHER" id="PTHR18937">
    <property type="entry name" value="STRUCTURAL MAINTENANCE OF CHROMOSOMES SMC FAMILY MEMBER"/>
    <property type="match status" value="1"/>
</dbReference>
<dbReference type="Gene3D" id="3.30.70.1620">
    <property type="match status" value="1"/>
</dbReference>
<comment type="subcellular location">
    <subcellularLocation>
        <location evidence="2">Chromosome</location>
    </subcellularLocation>
    <subcellularLocation>
        <location evidence="1 10">Nucleus</location>
    </subcellularLocation>
</comment>
<proteinExistence type="inferred from homology"/>
<dbReference type="InterPro" id="IPR028468">
    <property type="entry name" value="Smc1_ABC"/>
</dbReference>
<dbReference type="Gene3D" id="1.20.1060.20">
    <property type="match status" value="1"/>
</dbReference>
<dbReference type="SUPFAM" id="SSF52540">
    <property type="entry name" value="P-loop containing nucleoside triphosphate hydrolases"/>
    <property type="match status" value="1"/>
</dbReference>
<dbReference type="GO" id="GO:0007062">
    <property type="term" value="P:sister chromatid cohesion"/>
    <property type="evidence" value="ECO:0007669"/>
    <property type="project" value="InterPro"/>
</dbReference>
<gene>
    <name evidence="14" type="ORF">DdX_07752</name>
</gene>
<dbReference type="GO" id="GO:0008278">
    <property type="term" value="C:cohesin complex"/>
    <property type="evidence" value="ECO:0007669"/>
    <property type="project" value="InterPro"/>
</dbReference>
<evidence type="ECO:0000313" key="14">
    <source>
        <dbReference type="EMBL" id="KAI1715437.1"/>
    </source>
</evidence>
<comment type="similarity">
    <text evidence="3">Belongs to the SMC family. SMC1 subfamily.</text>
</comment>